<keyword evidence="1" id="KW-0812">Transmembrane</keyword>
<evidence type="ECO:0000313" key="2">
    <source>
        <dbReference type="EMBL" id="SFD21323.1"/>
    </source>
</evidence>
<keyword evidence="1" id="KW-1133">Transmembrane helix</keyword>
<sequence>MDEKKSLIKRKLIVLILLLVPIITIFLIVLFRYILLPSNEKIINDLKNINCYSTGVEYIFKNSREEFREETTQYYSKDKGFRIEFGQEGKRVKVYKGGEIQVKQNESDNFILNEGIDAIYPVAFIDNILSNKISEEIKEGKEEWGDGDYLEVDIKYNIKNKHFNKGKFYIDKKTKSPILLKILDDEDKERVIIIYKDFKIEKQLSDDLF</sequence>
<dbReference type="AlphaFoldDB" id="A0A1I1QPU7"/>
<keyword evidence="2" id="KW-0449">Lipoprotein</keyword>
<feature type="transmembrane region" description="Helical" evidence="1">
    <location>
        <begin position="12"/>
        <end position="35"/>
    </location>
</feature>
<name>A0A1I1QPU7_9CLOT</name>
<protein>
    <submittedName>
        <fullName evidence="2">Outer membrane lipoprotein-sorting protein</fullName>
    </submittedName>
</protein>
<dbReference type="OrthoDB" id="1938773at2"/>
<keyword evidence="3" id="KW-1185">Reference proteome</keyword>
<evidence type="ECO:0000256" key="1">
    <source>
        <dbReference type="SAM" id="Phobius"/>
    </source>
</evidence>
<reference evidence="2 3" key="1">
    <citation type="submission" date="2016-10" db="EMBL/GenBank/DDBJ databases">
        <authorList>
            <person name="de Groot N.N."/>
        </authorList>
    </citation>
    <scope>NUCLEOTIDE SEQUENCE [LARGE SCALE GENOMIC DNA]</scope>
    <source>
        <strain evidence="2 3">DSM 12992</strain>
    </source>
</reference>
<proteinExistence type="predicted"/>
<dbReference type="NCBIfam" id="NF041287">
    <property type="entry name" value="lipo_GerS_rel"/>
    <property type="match status" value="1"/>
</dbReference>
<dbReference type="Proteomes" id="UP000199263">
    <property type="component" value="Unassembled WGS sequence"/>
</dbReference>
<organism evidence="2 3">
    <name type="scientific">Clostridium uliginosum</name>
    <dbReference type="NCBI Taxonomy" id="119641"/>
    <lineage>
        <taxon>Bacteria</taxon>
        <taxon>Bacillati</taxon>
        <taxon>Bacillota</taxon>
        <taxon>Clostridia</taxon>
        <taxon>Eubacteriales</taxon>
        <taxon>Clostridiaceae</taxon>
        <taxon>Clostridium</taxon>
    </lineage>
</organism>
<evidence type="ECO:0000313" key="3">
    <source>
        <dbReference type="Proteomes" id="UP000199263"/>
    </source>
</evidence>
<dbReference type="RefSeq" id="WP_090093107.1">
    <property type="nucleotide sequence ID" value="NZ_FOMG01000025.1"/>
</dbReference>
<dbReference type="STRING" id="119641.SAMN05421842_1256"/>
<accession>A0A1I1QPU7</accession>
<dbReference type="EMBL" id="FOMG01000025">
    <property type="protein sequence ID" value="SFD21323.1"/>
    <property type="molecule type" value="Genomic_DNA"/>
</dbReference>
<keyword evidence="1" id="KW-0472">Membrane</keyword>
<dbReference type="Gene3D" id="2.50.20.10">
    <property type="entry name" value="Lipoprotein localisation LolA/LolB/LppX"/>
    <property type="match status" value="1"/>
</dbReference>
<gene>
    <name evidence="2" type="ORF">SAMN05421842_1256</name>
</gene>